<dbReference type="EMBL" id="JASNWA010000006">
    <property type="protein sequence ID" value="KAK3174769.1"/>
    <property type="molecule type" value="Genomic_DNA"/>
</dbReference>
<dbReference type="AlphaFoldDB" id="A0AAD9ZAP2"/>
<proteinExistence type="predicted"/>
<keyword evidence="2" id="KW-1185">Reference proteome</keyword>
<evidence type="ECO:0000313" key="2">
    <source>
        <dbReference type="Proteomes" id="UP001276659"/>
    </source>
</evidence>
<gene>
    <name evidence="1" type="ORF">OEA41_002015</name>
</gene>
<dbReference type="Proteomes" id="UP001276659">
    <property type="component" value="Unassembled WGS sequence"/>
</dbReference>
<accession>A0AAD9ZAP2</accession>
<evidence type="ECO:0000313" key="1">
    <source>
        <dbReference type="EMBL" id="KAK3174769.1"/>
    </source>
</evidence>
<comment type="caution">
    <text evidence="1">The sequence shown here is derived from an EMBL/GenBank/DDBJ whole genome shotgun (WGS) entry which is preliminary data.</text>
</comment>
<organism evidence="1 2">
    <name type="scientific">Lepraria neglecta</name>
    <dbReference type="NCBI Taxonomy" id="209136"/>
    <lineage>
        <taxon>Eukaryota</taxon>
        <taxon>Fungi</taxon>
        <taxon>Dikarya</taxon>
        <taxon>Ascomycota</taxon>
        <taxon>Pezizomycotina</taxon>
        <taxon>Lecanoromycetes</taxon>
        <taxon>OSLEUM clade</taxon>
        <taxon>Lecanoromycetidae</taxon>
        <taxon>Lecanorales</taxon>
        <taxon>Lecanorineae</taxon>
        <taxon>Stereocaulaceae</taxon>
        <taxon>Lepraria</taxon>
    </lineage>
</organism>
<name>A0AAD9ZAP2_9LECA</name>
<protein>
    <submittedName>
        <fullName evidence="1">Uncharacterized protein</fullName>
    </submittedName>
</protein>
<reference evidence="1" key="1">
    <citation type="submission" date="2022-11" db="EMBL/GenBank/DDBJ databases">
        <title>Chromosomal genome sequence assembly and mating type (MAT) locus characterization of the leprose asexual lichenized fungus Lepraria neglecta (Nyl.) Erichsen.</title>
        <authorList>
            <person name="Allen J.L."/>
            <person name="Pfeffer B."/>
        </authorList>
    </citation>
    <scope>NUCLEOTIDE SEQUENCE</scope>
    <source>
        <strain evidence="1">Allen 5258</strain>
    </source>
</reference>
<sequence length="286" mass="32368">MLMHGPQALTKLSKAAIGARGYLDYNKSLFWLRPLMTVPNLKTIGGFRKRVVSELPQPSQYELKSSEVTTIDMHDCLISAQSLDSMLARTNGLKNFHYTNDTYDSCQHREHLHQPALKPGDSNPQHFLDTLQQHAGDTLQTLEWSFEFDTCIKPIGSFHGFLSLKSVTLSASMLLLQDGTFPSLVDILPFAIEYLRIERLRSLFRNQLQGLYMAIIAFQEKANADLYHHTLALDKCTVQIGPHTVSVKPSRTIEIKSLGQLNFAMLGVELAEKVEWLESRVREPVK</sequence>